<evidence type="ECO:0000313" key="2">
    <source>
        <dbReference type="EMBL" id="KKU04541.1"/>
    </source>
</evidence>
<accession>A0A0G1M8D4</accession>
<feature type="region of interest" description="Disordered" evidence="1">
    <location>
        <begin position="1"/>
        <end position="24"/>
    </location>
</feature>
<dbReference type="AlphaFoldDB" id="A0A0G1M8D4"/>
<dbReference type="EMBL" id="LCKT01000015">
    <property type="protein sequence ID" value="KKU04541.1"/>
    <property type="molecule type" value="Genomic_DNA"/>
</dbReference>
<gene>
    <name evidence="2" type="ORF">UX06_C0015G0008</name>
</gene>
<dbReference type="Proteomes" id="UP000034696">
    <property type="component" value="Unassembled WGS sequence"/>
</dbReference>
<reference evidence="2 3" key="1">
    <citation type="journal article" date="2015" name="Nature">
        <title>rRNA introns, odd ribosomes, and small enigmatic genomes across a large radiation of phyla.</title>
        <authorList>
            <person name="Brown C.T."/>
            <person name="Hug L.A."/>
            <person name="Thomas B.C."/>
            <person name="Sharon I."/>
            <person name="Castelle C.J."/>
            <person name="Singh A."/>
            <person name="Wilkins M.J."/>
            <person name="Williams K.H."/>
            <person name="Banfield J.F."/>
        </authorList>
    </citation>
    <scope>NUCLEOTIDE SEQUENCE [LARGE SCALE GENOMIC DNA]</scope>
</reference>
<evidence type="ECO:0000256" key="1">
    <source>
        <dbReference type="SAM" id="MobiDB-lite"/>
    </source>
</evidence>
<sequence length="129" mass="15089">MEQKPSSEIPDDSENDLPPWLRGPGVKEEMKDWFRVVVATTERVKEEMSETADHYVGQIEKAESPGKRKTIILCIMAIEQFERNRQFELMRPDPNKTPEETKKEVEDLERKINMMRKNVGLEPKYPVGE</sequence>
<comment type="caution">
    <text evidence="2">The sequence shown here is derived from an EMBL/GenBank/DDBJ whole genome shotgun (WGS) entry which is preliminary data.</text>
</comment>
<organism evidence="2 3">
    <name type="scientific">Candidatus Giovannonibacteria bacterium GW2011_GWA2_45_21</name>
    <dbReference type="NCBI Taxonomy" id="1618649"/>
    <lineage>
        <taxon>Bacteria</taxon>
        <taxon>Candidatus Giovannoniibacteriota</taxon>
    </lineage>
</organism>
<evidence type="ECO:0000313" key="3">
    <source>
        <dbReference type="Proteomes" id="UP000034696"/>
    </source>
</evidence>
<protein>
    <submittedName>
        <fullName evidence="2">Uncharacterized protein</fullName>
    </submittedName>
</protein>
<proteinExistence type="predicted"/>
<name>A0A0G1M8D4_9BACT</name>